<keyword evidence="2" id="KW-1185">Reference proteome</keyword>
<sequence length="75" mass="8534">MGGTLSCAGGRYTEKDPDLKPYTCTHGKSSLSSKTDERRKHVHDCVDVVILYCVLKRFNARALYYVYVLHLVILK</sequence>
<name>A0ABQ9EBZ3_TEGGR</name>
<accession>A0ABQ9EBZ3</accession>
<gene>
    <name evidence="1" type="ORF">KUTeg_020923</name>
</gene>
<protein>
    <submittedName>
        <fullName evidence="1">Uncharacterized protein</fullName>
    </submittedName>
</protein>
<evidence type="ECO:0000313" key="2">
    <source>
        <dbReference type="Proteomes" id="UP001217089"/>
    </source>
</evidence>
<organism evidence="1 2">
    <name type="scientific">Tegillarca granosa</name>
    <name type="common">Malaysian cockle</name>
    <name type="synonym">Anadara granosa</name>
    <dbReference type="NCBI Taxonomy" id="220873"/>
    <lineage>
        <taxon>Eukaryota</taxon>
        <taxon>Metazoa</taxon>
        <taxon>Spiralia</taxon>
        <taxon>Lophotrochozoa</taxon>
        <taxon>Mollusca</taxon>
        <taxon>Bivalvia</taxon>
        <taxon>Autobranchia</taxon>
        <taxon>Pteriomorphia</taxon>
        <taxon>Arcoida</taxon>
        <taxon>Arcoidea</taxon>
        <taxon>Arcidae</taxon>
        <taxon>Tegillarca</taxon>
    </lineage>
</organism>
<proteinExistence type="predicted"/>
<comment type="caution">
    <text evidence="1">The sequence shown here is derived from an EMBL/GenBank/DDBJ whole genome shotgun (WGS) entry which is preliminary data.</text>
</comment>
<reference evidence="1 2" key="1">
    <citation type="submission" date="2022-12" db="EMBL/GenBank/DDBJ databases">
        <title>Chromosome-level genome of Tegillarca granosa.</title>
        <authorList>
            <person name="Kim J."/>
        </authorList>
    </citation>
    <scope>NUCLEOTIDE SEQUENCE [LARGE SCALE GENOMIC DNA]</scope>
    <source>
        <strain evidence="1">Teg-2019</strain>
        <tissue evidence="1">Adductor muscle</tissue>
    </source>
</reference>
<dbReference type="EMBL" id="JARBDR010000918">
    <property type="protein sequence ID" value="KAJ8301936.1"/>
    <property type="molecule type" value="Genomic_DNA"/>
</dbReference>
<evidence type="ECO:0000313" key="1">
    <source>
        <dbReference type="EMBL" id="KAJ8301936.1"/>
    </source>
</evidence>
<dbReference type="Proteomes" id="UP001217089">
    <property type="component" value="Unassembled WGS sequence"/>
</dbReference>